<dbReference type="GO" id="GO:0070411">
    <property type="term" value="F:I-SMAD binding"/>
    <property type="evidence" value="ECO:0007669"/>
    <property type="project" value="TreeGrafter"/>
</dbReference>
<keyword evidence="2" id="KW-0805">Transcription regulation</keyword>
<evidence type="ECO:0000256" key="2">
    <source>
        <dbReference type="ARBA" id="ARBA00023015"/>
    </source>
</evidence>
<name>A0AA39HGZ7_9BILA</name>
<feature type="region of interest" description="Disordered" evidence="5">
    <location>
        <begin position="368"/>
        <end position="404"/>
    </location>
</feature>
<evidence type="ECO:0000313" key="8">
    <source>
        <dbReference type="Proteomes" id="UP001175271"/>
    </source>
</evidence>
<gene>
    <name evidence="7" type="ORF">QR680_018134</name>
</gene>
<keyword evidence="3" id="KW-0804">Transcription</keyword>
<evidence type="ECO:0000256" key="4">
    <source>
        <dbReference type="ARBA" id="ARBA00023242"/>
    </source>
</evidence>
<organism evidence="7 8">
    <name type="scientific">Steinernema hermaphroditum</name>
    <dbReference type="NCBI Taxonomy" id="289476"/>
    <lineage>
        <taxon>Eukaryota</taxon>
        <taxon>Metazoa</taxon>
        <taxon>Ecdysozoa</taxon>
        <taxon>Nematoda</taxon>
        <taxon>Chromadorea</taxon>
        <taxon>Rhabditida</taxon>
        <taxon>Tylenchina</taxon>
        <taxon>Panagrolaimomorpha</taxon>
        <taxon>Strongyloidoidea</taxon>
        <taxon>Steinernematidae</taxon>
        <taxon>Steinernema</taxon>
    </lineage>
</organism>
<dbReference type="GO" id="GO:0051239">
    <property type="term" value="P:regulation of multicellular organismal process"/>
    <property type="evidence" value="ECO:0007669"/>
    <property type="project" value="UniProtKB-ARBA"/>
</dbReference>
<evidence type="ECO:0000313" key="7">
    <source>
        <dbReference type="EMBL" id="KAK0405681.1"/>
    </source>
</evidence>
<dbReference type="AlphaFoldDB" id="A0AA39HGZ7"/>
<evidence type="ECO:0000256" key="5">
    <source>
        <dbReference type="SAM" id="MobiDB-lite"/>
    </source>
</evidence>
<dbReference type="GO" id="GO:0030154">
    <property type="term" value="P:cell differentiation"/>
    <property type="evidence" value="ECO:0007669"/>
    <property type="project" value="TreeGrafter"/>
</dbReference>
<dbReference type="SUPFAM" id="SSF56366">
    <property type="entry name" value="SMAD MH1 domain"/>
    <property type="match status" value="1"/>
</dbReference>
<dbReference type="InterPro" id="IPR036578">
    <property type="entry name" value="SMAD_MH1_sf"/>
</dbReference>
<dbReference type="InterPro" id="IPR013019">
    <property type="entry name" value="MAD_homology_MH1"/>
</dbReference>
<dbReference type="InterPro" id="IPR003619">
    <property type="entry name" value="MAD_homology1_Dwarfin-type"/>
</dbReference>
<dbReference type="GO" id="GO:0030509">
    <property type="term" value="P:BMP signaling pathway"/>
    <property type="evidence" value="ECO:0007669"/>
    <property type="project" value="TreeGrafter"/>
</dbReference>
<dbReference type="GO" id="GO:0009653">
    <property type="term" value="P:anatomical structure morphogenesis"/>
    <property type="evidence" value="ECO:0007669"/>
    <property type="project" value="TreeGrafter"/>
</dbReference>
<dbReference type="GO" id="GO:0060395">
    <property type="term" value="P:SMAD protein signal transduction"/>
    <property type="evidence" value="ECO:0007669"/>
    <property type="project" value="TreeGrafter"/>
</dbReference>
<comment type="caution">
    <text evidence="7">The sequence shown here is derived from an EMBL/GenBank/DDBJ whole genome shotgun (WGS) entry which is preliminary data.</text>
</comment>
<dbReference type="Proteomes" id="UP001175271">
    <property type="component" value="Unassembled WGS sequence"/>
</dbReference>
<feature type="domain" description="MH1" evidence="6">
    <location>
        <begin position="74"/>
        <end position="211"/>
    </location>
</feature>
<protein>
    <recommendedName>
        <fullName evidence="6">MH1 domain-containing protein</fullName>
    </recommendedName>
</protein>
<dbReference type="SMART" id="SM00523">
    <property type="entry name" value="DWA"/>
    <property type="match status" value="1"/>
</dbReference>
<comment type="subcellular location">
    <subcellularLocation>
        <location evidence="1">Nucleus</location>
    </subcellularLocation>
</comment>
<dbReference type="Gene3D" id="3.90.520.10">
    <property type="entry name" value="SMAD MH1 domain"/>
    <property type="match status" value="1"/>
</dbReference>
<dbReference type="GO" id="GO:0071144">
    <property type="term" value="C:heteromeric SMAD protein complex"/>
    <property type="evidence" value="ECO:0007669"/>
    <property type="project" value="TreeGrafter"/>
</dbReference>
<dbReference type="GO" id="GO:0000981">
    <property type="term" value="F:DNA-binding transcription factor activity, RNA polymerase II-specific"/>
    <property type="evidence" value="ECO:0007669"/>
    <property type="project" value="TreeGrafter"/>
</dbReference>
<dbReference type="PANTHER" id="PTHR13703">
    <property type="entry name" value="SMAD"/>
    <property type="match status" value="1"/>
</dbReference>
<evidence type="ECO:0000256" key="3">
    <source>
        <dbReference type="ARBA" id="ARBA00023163"/>
    </source>
</evidence>
<dbReference type="PROSITE" id="PS51075">
    <property type="entry name" value="MH1"/>
    <property type="match status" value="1"/>
</dbReference>
<reference evidence="7" key="1">
    <citation type="submission" date="2023-06" db="EMBL/GenBank/DDBJ databases">
        <title>Genomic analysis of the entomopathogenic nematode Steinernema hermaphroditum.</title>
        <authorList>
            <person name="Schwarz E.M."/>
            <person name="Heppert J.K."/>
            <person name="Baniya A."/>
            <person name="Schwartz H.T."/>
            <person name="Tan C.-H."/>
            <person name="Antoshechkin I."/>
            <person name="Sternberg P.W."/>
            <person name="Goodrich-Blair H."/>
            <person name="Dillman A.R."/>
        </authorList>
    </citation>
    <scope>NUCLEOTIDE SEQUENCE</scope>
    <source>
        <strain evidence="7">PS9179</strain>
        <tissue evidence="7">Whole animal</tissue>
    </source>
</reference>
<dbReference type="Pfam" id="PF03165">
    <property type="entry name" value="MH1"/>
    <property type="match status" value="1"/>
</dbReference>
<feature type="region of interest" description="Disordered" evidence="5">
    <location>
        <begin position="64"/>
        <end position="87"/>
    </location>
</feature>
<dbReference type="GO" id="GO:0000978">
    <property type="term" value="F:RNA polymerase II cis-regulatory region sequence-specific DNA binding"/>
    <property type="evidence" value="ECO:0007669"/>
    <property type="project" value="TreeGrafter"/>
</dbReference>
<feature type="compositionally biased region" description="Basic and acidic residues" evidence="5">
    <location>
        <begin position="382"/>
        <end position="404"/>
    </location>
</feature>
<accession>A0AA39HGZ7</accession>
<evidence type="ECO:0000259" key="6">
    <source>
        <dbReference type="PROSITE" id="PS51075"/>
    </source>
</evidence>
<keyword evidence="8" id="KW-1185">Reference proteome</keyword>
<evidence type="ECO:0000256" key="1">
    <source>
        <dbReference type="ARBA" id="ARBA00004123"/>
    </source>
</evidence>
<sequence length="433" mass="48827">MWTIFDTATEILPQSASEANLTYSPSLSPVSSFASSRRAVPASVSLSPILPAEEHVAYVIREELERKTPPASPSASRRVHREKAPPRPQVGFSDFVGFCKATIDEFQKKAINSLIKRLRSHPAMLDNLRLALINQSPDTPCVAFPRTRDGRMQIGARKCVPEETYFRLFRFPGAILKRYELKPLEVCDCNKTTMVCVNPYHYELPNETAEGAAPPKKRRYVSKANINSPDATECKPPEARPALEEGGFVTLNELTQTSFVANGNEQESQLMQYPYFQYQDPYYNRYMMIPADPPCVAEAIEEEVAECQEELLADSCIDDFLYESVAERAVRSGAVVNMLYHLLVVTLIACFAMTSPMCSSKKQKSGRVVLPGVSPQPTPTRNGDDSFEEHKPVAREVKRANEIRKKKPVPEYRDDYKTFNKKYMPESDFDKSI</sequence>
<dbReference type="InterPro" id="IPR013790">
    <property type="entry name" value="Dwarfin"/>
</dbReference>
<proteinExistence type="predicted"/>
<keyword evidence="4" id="KW-0539">Nucleus</keyword>
<dbReference type="EMBL" id="JAUCMV010000004">
    <property type="protein sequence ID" value="KAK0405681.1"/>
    <property type="molecule type" value="Genomic_DNA"/>
</dbReference>